<dbReference type="STRING" id="867902.Ornrh_0827"/>
<feature type="chain" id="PRO_5003685166" description="Carboxypeptidase regulatory-like domain-containing protein" evidence="1">
    <location>
        <begin position="20"/>
        <end position="138"/>
    </location>
</feature>
<dbReference type="EMBL" id="CP003283">
    <property type="protein sequence ID" value="AFL97023.1"/>
    <property type="molecule type" value="Genomic_DNA"/>
</dbReference>
<gene>
    <name evidence="2" type="ordered locus">Ornrh_0827</name>
</gene>
<keyword evidence="1" id="KW-0732">Signal</keyword>
<evidence type="ECO:0000313" key="2">
    <source>
        <dbReference type="EMBL" id="AFL97023.1"/>
    </source>
</evidence>
<evidence type="ECO:0000313" key="3">
    <source>
        <dbReference type="Proteomes" id="UP000006051"/>
    </source>
</evidence>
<reference evidence="2 3" key="1">
    <citation type="submission" date="2012-06" db="EMBL/GenBank/DDBJ databases">
        <title>The complete genome of Ornithobacterium rhinotracheale DSM 15997.</title>
        <authorList>
            <consortium name="US DOE Joint Genome Institute (JGI-PGF)"/>
            <person name="Lucas S."/>
            <person name="Copeland A."/>
            <person name="Lapidus A."/>
            <person name="Goodwin L."/>
            <person name="Pitluck S."/>
            <person name="Peters L."/>
            <person name="Mikhailova N."/>
            <person name="Teshima H."/>
            <person name="Kyrpides N."/>
            <person name="Mavromatis K."/>
            <person name="Pagani I."/>
            <person name="Ivanova N."/>
            <person name="Ovchinnikova G."/>
            <person name="Zeytun A."/>
            <person name="Detter J.C."/>
            <person name="Han C."/>
            <person name="Land M."/>
            <person name="Hauser L."/>
            <person name="Markowitz V."/>
            <person name="Cheng J.-F."/>
            <person name="Hugenholtz P."/>
            <person name="Woyke T."/>
            <person name="Wu D."/>
            <person name="Lang E."/>
            <person name="Kopitz M."/>
            <person name="Brambilla E."/>
            <person name="Klenk H.-P."/>
            <person name="Eisen J.A."/>
        </authorList>
    </citation>
    <scope>NUCLEOTIDE SEQUENCE [LARGE SCALE GENOMIC DNA]</scope>
    <source>
        <strain evidence="3">ATCC 51463 / DSM 15997 / CCUG 23171 / LMG 9086</strain>
    </source>
</reference>
<evidence type="ECO:0000256" key="1">
    <source>
        <dbReference type="SAM" id="SignalP"/>
    </source>
</evidence>
<dbReference type="HOGENOM" id="CLU_1853197_0_0_10"/>
<dbReference type="KEGG" id="orh:Ornrh_0827"/>
<keyword evidence="3" id="KW-1185">Reference proteome</keyword>
<sequence>MKNKILLLLMFLFAFSACEQFGDNELHVLKGRLIDTKGQAVPNAKLKMLAFREGVVIAKGLSDEQGYFNIVYPSTEVVNFSGLYQNPELTVDGFSFVEMHDNKPYKYQWHEIPESKNEKGNFSYVINLKDLKVEKNEK</sequence>
<dbReference type="PROSITE" id="PS51257">
    <property type="entry name" value="PROKAR_LIPOPROTEIN"/>
    <property type="match status" value="1"/>
</dbReference>
<dbReference type="GeneID" id="71569118"/>
<feature type="signal peptide" evidence="1">
    <location>
        <begin position="1"/>
        <end position="19"/>
    </location>
</feature>
<organism evidence="2 3">
    <name type="scientific">Ornithobacterium rhinotracheale (strain ATCC 51463 / DSM 15997 / CCUG 23171 / CIP 104009 / LMG 9086)</name>
    <dbReference type="NCBI Taxonomy" id="867902"/>
    <lineage>
        <taxon>Bacteria</taxon>
        <taxon>Pseudomonadati</taxon>
        <taxon>Bacteroidota</taxon>
        <taxon>Flavobacteriia</taxon>
        <taxon>Flavobacteriales</taxon>
        <taxon>Weeksellaceae</taxon>
        <taxon>Ornithobacterium</taxon>
    </lineage>
</organism>
<dbReference type="AlphaFoldDB" id="I3ZZ89"/>
<evidence type="ECO:0008006" key="4">
    <source>
        <dbReference type="Google" id="ProtNLM"/>
    </source>
</evidence>
<dbReference type="GeneID" id="97257535"/>
<dbReference type="RefSeq" id="WP_014790624.1">
    <property type="nucleotide sequence ID" value="NC_018016.1"/>
</dbReference>
<accession>I3ZZ89</accession>
<proteinExistence type="predicted"/>
<dbReference type="Proteomes" id="UP000006051">
    <property type="component" value="Chromosome"/>
</dbReference>
<protein>
    <recommendedName>
        <fullName evidence="4">Carboxypeptidase regulatory-like domain-containing protein</fullName>
    </recommendedName>
</protein>
<name>I3ZZ89_ORNRL</name>